<dbReference type="EMBL" id="JAAEDH010000005">
    <property type="protein sequence ID" value="MBR0654754.1"/>
    <property type="molecule type" value="Genomic_DNA"/>
</dbReference>
<dbReference type="PIRSF" id="PIRSF020818">
    <property type="entry name" value="PHB_depoly_PhaZ"/>
    <property type="match status" value="1"/>
</dbReference>
<keyword evidence="3" id="KW-1185">Reference proteome</keyword>
<dbReference type="NCBIfam" id="TIGR01849">
    <property type="entry name" value="PHB_depoly_PhaZ"/>
    <property type="match status" value="1"/>
</dbReference>
<proteinExistence type="predicted"/>
<reference evidence="2" key="2">
    <citation type="journal article" date="2021" name="Syst. Appl. Microbiol.">
        <title>Roseomonas hellenica sp. nov., isolated from roots of wild-growing Alkanna tinctoria.</title>
        <authorList>
            <person name="Rat A."/>
            <person name="Naranjo H.D."/>
            <person name="Lebbe L."/>
            <person name="Cnockaert M."/>
            <person name="Krigas N."/>
            <person name="Grigoriadou K."/>
            <person name="Maloupa E."/>
            <person name="Willems A."/>
        </authorList>
    </citation>
    <scope>NUCLEOTIDE SEQUENCE</scope>
    <source>
        <strain evidence="2">LMG 28251</strain>
    </source>
</reference>
<evidence type="ECO:0000313" key="2">
    <source>
        <dbReference type="EMBL" id="MBR0654754.1"/>
    </source>
</evidence>
<evidence type="ECO:0000313" key="3">
    <source>
        <dbReference type="Proteomes" id="UP001196068"/>
    </source>
</evidence>
<dbReference type="InterPro" id="IPR009656">
    <property type="entry name" value="PHB_depo_C"/>
</dbReference>
<dbReference type="InterPro" id="IPR051321">
    <property type="entry name" value="PHA/PHB_synthase"/>
</dbReference>
<feature type="domain" description="PHB de-polymerase C-terminal" evidence="1">
    <location>
        <begin position="203"/>
        <end position="404"/>
    </location>
</feature>
<name>A0AAF1JVZ2_9PROT</name>
<organism evidence="2 3">
    <name type="scientific">Plastoroseomonas arctica</name>
    <dbReference type="NCBI Taxonomy" id="1509237"/>
    <lineage>
        <taxon>Bacteria</taxon>
        <taxon>Pseudomonadati</taxon>
        <taxon>Pseudomonadota</taxon>
        <taxon>Alphaproteobacteria</taxon>
        <taxon>Acetobacterales</taxon>
        <taxon>Acetobacteraceae</taxon>
        <taxon>Plastoroseomonas</taxon>
    </lineage>
</organism>
<comment type="caution">
    <text evidence="2">The sequence shown here is derived from an EMBL/GenBank/DDBJ whole genome shotgun (WGS) entry which is preliminary data.</text>
</comment>
<dbReference type="Pfam" id="PF06850">
    <property type="entry name" value="PHB_depo_C"/>
    <property type="match status" value="1"/>
</dbReference>
<dbReference type="Proteomes" id="UP001196068">
    <property type="component" value="Unassembled WGS sequence"/>
</dbReference>
<dbReference type="RefSeq" id="WP_211873571.1">
    <property type="nucleotide sequence ID" value="NZ_JAAEDH010000005.1"/>
</dbReference>
<evidence type="ECO:0000259" key="1">
    <source>
        <dbReference type="Pfam" id="PF06850"/>
    </source>
</evidence>
<accession>A0AAF1JVZ2</accession>
<dbReference type="PANTHER" id="PTHR36837:SF4">
    <property type="entry name" value="BLR0908 PROTEIN"/>
    <property type="match status" value="1"/>
</dbReference>
<dbReference type="InterPro" id="IPR029058">
    <property type="entry name" value="AB_hydrolase_fold"/>
</dbReference>
<sequence length="405" mass="44964">MLYSLTALQEDLAAPFRRMAMLSARMLLDAAGDAPQNFPARYLAGALDVAGRAAVLHHRPAFGFTTARLGNRDVAVREEAVAKTPFATLLRFVKEGAEEQPKVLVTAPMSGHFATLLRGTVETMLPDFDIHITDWHNPRDVPAAEGAFGFDDYVTHIIDFLRAMGPGSHVLAVCQPSVPVLAAAAIMAEDRDRAQPRSMTLMAGPIDTRIAPTKVNEFAAQKDMAWFEKNLIQKVPWQFAGAGRRVYPGATQLSAFMAMNIGRHISGHVGQVKNVATADAAATETHRHFYEEYFSVMDLSADFFLETVDRIFKRHELATGLLEYRGRRVRPELIRRCALMVVEGERDDICSVGQTMAALDLCSGIPVNMRNYHLQTGVGHYGVFNGRRWQTEIYPKVREMIESMS</sequence>
<dbReference type="AlphaFoldDB" id="A0AAF1JVZ2"/>
<reference evidence="2" key="1">
    <citation type="submission" date="2020-01" db="EMBL/GenBank/DDBJ databases">
        <authorList>
            <person name="Rat A."/>
        </authorList>
    </citation>
    <scope>NUCLEOTIDE SEQUENCE</scope>
    <source>
        <strain evidence="2">LMG 28251</strain>
    </source>
</reference>
<dbReference type="PANTHER" id="PTHR36837">
    <property type="entry name" value="POLY(3-HYDROXYALKANOATE) POLYMERASE SUBUNIT PHAC"/>
    <property type="match status" value="1"/>
</dbReference>
<gene>
    <name evidence="2" type="primary">phaZ</name>
    <name evidence="2" type="ORF">GXW79_06650</name>
</gene>
<protein>
    <submittedName>
        <fullName evidence="2">Polyhydroxyalkanoate depolymerase</fullName>
    </submittedName>
</protein>
<dbReference type="SUPFAM" id="SSF53474">
    <property type="entry name" value="alpha/beta-Hydrolases"/>
    <property type="match status" value="1"/>
</dbReference>
<dbReference type="InterPro" id="IPR010915">
    <property type="entry name" value="PHB_depoly_PhaZ"/>
</dbReference>